<gene>
    <name evidence="3" type="primary">LOC113507576</name>
</gene>
<dbReference type="OrthoDB" id="8190635at2759"/>
<dbReference type="RefSeq" id="XP_026746224.1">
    <property type="nucleotide sequence ID" value="XM_026890423.1"/>
</dbReference>
<evidence type="ECO:0000256" key="1">
    <source>
        <dbReference type="SAM" id="MobiDB-lite"/>
    </source>
</evidence>
<dbReference type="GeneID" id="113507576"/>
<dbReference type="GO" id="GO:0005886">
    <property type="term" value="C:plasma membrane"/>
    <property type="evidence" value="ECO:0007669"/>
    <property type="project" value="TreeGrafter"/>
</dbReference>
<protein>
    <submittedName>
        <fullName evidence="3">Uncharacterized protein LOC113507576</fullName>
    </submittedName>
</protein>
<accession>A0A7E5X0K9</accession>
<name>A0A7E5X0K9_TRINI</name>
<keyword evidence="2" id="KW-1185">Reference proteome</keyword>
<organism evidence="2 3">
    <name type="scientific">Trichoplusia ni</name>
    <name type="common">Cabbage looper</name>
    <dbReference type="NCBI Taxonomy" id="7111"/>
    <lineage>
        <taxon>Eukaryota</taxon>
        <taxon>Metazoa</taxon>
        <taxon>Ecdysozoa</taxon>
        <taxon>Arthropoda</taxon>
        <taxon>Hexapoda</taxon>
        <taxon>Insecta</taxon>
        <taxon>Pterygota</taxon>
        <taxon>Neoptera</taxon>
        <taxon>Endopterygota</taxon>
        <taxon>Lepidoptera</taxon>
        <taxon>Glossata</taxon>
        <taxon>Ditrysia</taxon>
        <taxon>Noctuoidea</taxon>
        <taxon>Noctuidae</taxon>
        <taxon>Plusiinae</taxon>
        <taxon>Trichoplusia</taxon>
    </lineage>
</organism>
<dbReference type="AlphaFoldDB" id="A0A7E5X0K9"/>
<evidence type="ECO:0000313" key="2">
    <source>
        <dbReference type="Proteomes" id="UP000322000"/>
    </source>
</evidence>
<reference evidence="3" key="1">
    <citation type="submission" date="2025-08" db="UniProtKB">
        <authorList>
            <consortium name="RefSeq"/>
        </authorList>
    </citation>
    <scope>IDENTIFICATION</scope>
</reference>
<evidence type="ECO:0000313" key="3">
    <source>
        <dbReference type="RefSeq" id="XP_026746224.1"/>
    </source>
</evidence>
<sequence>MAGCIVQYGGNWVILLLFRSAANGLICITAVSKISTKLREMGDRLVATNEDIQKSLTQSNTMTERAYNDITMSYETLRTEVQLLSKSEQVILDTADNVVATRKRIEYGVHQILVEVGDLIKVQQIHMNRTVSDKLDSIESAITKNQTNALNALNAHIAAEMSQVWRQIGIMHSQIMMSQNALHNLSETSEQYINSSTTTMDTVKKEVDGITTRIVELGENLNYVLGKLSLSTQEFRQMAISLTKALDSAKKISSTVPTLAEDAGPGPHKIESDEKTT</sequence>
<dbReference type="PANTHER" id="PTHR39960:SF1">
    <property type="entry name" value="LD34147P"/>
    <property type="match status" value="1"/>
</dbReference>
<dbReference type="Proteomes" id="UP000322000">
    <property type="component" value="Unplaced"/>
</dbReference>
<feature type="compositionally biased region" description="Basic and acidic residues" evidence="1">
    <location>
        <begin position="268"/>
        <end position="277"/>
    </location>
</feature>
<dbReference type="InParanoid" id="A0A7E5X0K9"/>
<proteinExistence type="predicted"/>
<dbReference type="PANTHER" id="PTHR39960">
    <property type="entry name" value="LD34147P"/>
    <property type="match status" value="1"/>
</dbReference>
<feature type="region of interest" description="Disordered" evidence="1">
    <location>
        <begin position="255"/>
        <end position="277"/>
    </location>
</feature>
<dbReference type="KEGG" id="tnl:113507576"/>